<evidence type="ECO:0000259" key="9">
    <source>
        <dbReference type="PROSITE" id="PS50904"/>
    </source>
</evidence>
<evidence type="ECO:0000256" key="8">
    <source>
        <dbReference type="ARBA" id="ARBA00023136"/>
    </source>
</evidence>
<evidence type="ECO:0000256" key="4">
    <source>
        <dbReference type="ARBA" id="ARBA00011276"/>
    </source>
</evidence>
<comment type="subunit">
    <text evidence="4">Component of the ER membrane protein complex (EMC).</text>
</comment>
<evidence type="ECO:0000256" key="1">
    <source>
        <dbReference type="ARBA" id="ARBA00004477"/>
    </source>
</evidence>
<dbReference type="PROSITE" id="PS50904">
    <property type="entry name" value="PRELI_MSF1"/>
    <property type="match status" value="1"/>
</dbReference>
<organism evidence="10 11">
    <name type="scientific">Ditylenchus dipsaci</name>
    <dbReference type="NCBI Taxonomy" id="166011"/>
    <lineage>
        <taxon>Eukaryota</taxon>
        <taxon>Metazoa</taxon>
        <taxon>Ecdysozoa</taxon>
        <taxon>Nematoda</taxon>
        <taxon>Chromadorea</taxon>
        <taxon>Rhabditida</taxon>
        <taxon>Tylenchina</taxon>
        <taxon>Tylenchomorpha</taxon>
        <taxon>Sphaerularioidea</taxon>
        <taxon>Anguinidae</taxon>
        <taxon>Anguininae</taxon>
        <taxon>Ditylenchus</taxon>
    </lineage>
</organism>
<evidence type="ECO:0000256" key="6">
    <source>
        <dbReference type="ARBA" id="ARBA00022824"/>
    </source>
</evidence>
<evidence type="ECO:0000313" key="11">
    <source>
        <dbReference type="WBParaSite" id="jg26171"/>
    </source>
</evidence>
<comment type="similarity">
    <text evidence="3">Belongs to the membrane magnesium transporter (TC 1.A.67) family.</text>
</comment>
<evidence type="ECO:0000256" key="7">
    <source>
        <dbReference type="ARBA" id="ARBA00022989"/>
    </source>
</evidence>
<dbReference type="PANTHER" id="PTHR21181:SF7">
    <property type="entry name" value="ER MEMBRANE PROTEIN COMPLEX SUBUNIT 5"/>
    <property type="match status" value="1"/>
</dbReference>
<dbReference type="InterPro" id="IPR018937">
    <property type="entry name" value="MMgT"/>
</dbReference>
<dbReference type="WBParaSite" id="jg26171">
    <property type="protein sequence ID" value="jg26171"/>
    <property type="gene ID" value="jg26171"/>
</dbReference>
<keyword evidence="7" id="KW-1133">Transmembrane helix</keyword>
<reference evidence="11" key="1">
    <citation type="submission" date="2022-11" db="UniProtKB">
        <authorList>
            <consortium name="WormBaseParasite"/>
        </authorList>
    </citation>
    <scope>IDENTIFICATION</scope>
</reference>
<dbReference type="InterPro" id="IPR006797">
    <property type="entry name" value="PRELI/MSF1_dom"/>
</dbReference>
<name>A0A915E3T0_9BILA</name>
<comment type="subcellular location">
    <subcellularLocation>
        <location evidence="2">Early endosome membrane</location>
        <topology evidence="2">Multi-pass membrane protein</topology>
    </subcellularLocation>
    <subcellularLocation>
        <location evidence="1">Endoplasmic reticulum membrane</location>
        <topology evidence="1">Multi-pass membrane protein</topology>
    </subcellularLocation>
</comment>
<dbReference type="Proteomes" id="UP000887574">
    <property type="component" value="Unplaced"/>
</dbReference>
<dbReference type="GO" id="GO:0005794">
    <property type="term" value="C:Golgi apparatus"/>
    <property type="evidence" value="ECO:0007669"/>
    <property type="project" value="TreeGrafter"/>
</dbReference>
<dbReference type="AlphaFoldDB" id="A0A915E3T0"/>
<dbReference type="GO" id="GO:0031901">
    <property type="term" value="C:early endosome membrane"/>
    <property type="evidence" value="ECO:0007669"/>
    <property type="project" value="UniProtKB-SubCell"/>
</dbReference>
<keyword evidence="5" id="KW-0812">Transmembrane</keyword>
<dbReference type="GO" id="GO:0072546">
    <property type="term" value="C:EMC complex"/>
    <property type="evidence" value="ECO:0007669"/>
    <property type="project" value="TreeGrafter"/>
</dbReference>
<feature type="domain" description="PRELI/MSF1" evidence="9">
    <location>
        <begin position="1"/>
        <end position="177"/>
    </location>
</feature>
<accession>A0A915E3T0</accession>
<dbReference type="GO" id="GO:0022890">
    <property type="term" value="F:inorganic cation transmembrane transporter activity"/>
    <property type="evidence" value="ECO:0007669"/>
    <property type="project" value="TreeGrafter"/>
</dbReference>
<evidence type="ECO:0000256" key="5">
    <source>
        <dbReference type="ARBA" id="ARBA00022692"/>
    </source>
</evidence>
<keyword evidence="6" id="KW-0256">Endoplasmic reticulum</keyword>
<keyword evidence="8" id="KW-0472">Membrane</keyword>
<evidence type="ECO:0000256" key="2">
    <source>
        <dbReference type="ARBA" id="ARBA00004520"/>
    </source>
</evidence>
<dbReference type="Pfam" id="PF10270">
    <property type="entry name" value="MMgT"/>
    <property type="match status" value="1"/>
</dbReference>
<keyword evidence="10" id="KW-1185">Reference proteome</keyword>
<evidence type="ECO:0000313" key="10">
    <source>
        <dbReference type="Proteomes" id="UP000887574"/>
    </source>
</evidence>
<protein>
    <submittedName>
        <fullName evidence="11">PRELI/MSF1 domain-containing protein</fullName>
    </submittedName>
</protein>
<dbReference type="PANTHER" id="PTHR21181">
    <property type="match status" value="1"/>
</dbReference>
<evidence type="ECO:0000256" key="3">
    <source>
        <dbReference type="ARBA" id="ARBA00006109"/>
    </source>
</evidence>
<dbReference type="GO" id="GO:0005886">
    <property type="term" value="C:plasma membrane"/>
    <property type="evidence" value="ECO:0007669"/>
    <property type="project" value="TreeGrafter"/>
</dbReference>
<sequence>MRVWEAPLFNFNYGFNDVSAVFYNRYPNSFAKHIISEDVISREITEERIITRKLIVKKAASFLKSVPSWMSRLTSVQYMPTIEESVFDKKNMTLKTYTRNICWKNILNMDERCIYQSLESNKTIVSRSLYLSVTYGKSVVWFSSRVIHSPLMTSSSHSFWKAACTLSLLSLVHCAYSAAQHRSYLRLTRLEFTYLPSDIVVQTIISLVLTIFSASFVAGDFQQIRADLQANKKSWDTAWNCPSFYVFDHRAKCLSPRFDASDD</sequence>
<proteinExistence type="inferred from homology"/>
<dbReference type="Pfam" id="PF04707">
    <property type="entry name" value="PRELI"/>
    <property type="match status" value="1"/>
</dbReference>